<sequence length="175" mass="20219">MSEERQNRQKSYKYCFVPNCRNTTTSTPNKTFICVPKKEEIRKLWCIASGYNGKLRLSSAICEDHFKLDEDLDNYMEWKMTKCRKRLKEGVYPRFFSCQAPSEFASAFVLPCNAPGSSAIEGVNITEEDPLSIDERIQRQEDRGPFFKLVEPFDFIGIKSESLDLGEEVDDDGMR</sequence>
<accession>A0A0C9R301</accession>
<dbReference type="Proteomes" id="UP000694866">
    <property type="component" value="Unplaced"/>
</dbReference>
<keyword evidence="1" id="KW-0479">Metal-binding</keyword>
<keyword evidence="4 5" id="KW-0238">DNA-binding</keyword>
<dbReference type="OrthoDB" id="7656546at2759"/>
<dbReference type="RefSeq" id="XP_011297819.1">
    <property type="nucleotide sequence ID" value="XM_011299517.1"/>
</dbReference>
<dbReference type="SMART" id="SM00980">
    <property type="entry name" value="THAP"/>
    <property type="match status" value="1"/>
</dbReference>
<dbReference type="GO" id="GO:0003677">
    <property type="term" value="F:DNA binding"/>
    <property type="evidence" value="ECO:0007669"/>
    <property type="project" value="UniProtKB-UniRule"/>
</dbReference>
<evidence type="ECO:0000256" key="3">
    <source>
        <dbReference type="ARBA" id="ARBA00022833"/>
    </source>
</evidence>
<evidence type="ECO:0000256" key="1">
    <source>
        <dbReference type="ARBA" id="ARBA00022723"/>
    </source>
</evidence>
<evidence type="ECO:0000313" key="7">
    <source>
        <dbReference type="EMBL" id="JAG72077.1"/>
    </source>
</evidence>
<keyword evidence="3" id="KW-0862">Zinc</keyword>
<reference evidence="9" key="2">
    <citation type="submission" date="2025-04" db="UniProtKB">
        <authorList>
            <consortium name="RefSeq"/>
        </authorList>
    </citation>
    <scope>IDENTIFICATION</scope>
    <source>
        <strain evidence="9">USDA-PBARC FA_bdor</strain>
        <tissue evidence="9">Whole organism</tissue>
    </source>
</reference>
<dbReference type="Pfam" id="PF05485">
    <property type="entry name" value="THAP"/>
    <property type="match status" value="1"/>
</dbReference>
<dbReference type="AlphaFoldDB" id="A0A0C9R301"/>
<dbReference type="GO" id="GO:0008270">
    <property type="term" value="F:zinc ion binding"/>
    <property type="evidence" value="ECO:0007669"/>
    <property type="project" value="UniProtKB-KW"/>
</dbReference>
<evidence type="ECO:0000256" key="4">
    <source>
        <dbReference type="ARBA" id="ARBA00023125"/>
    </source>
</evidence>
<organism evidence="7">
    <name type="scientific">Fopius arisanus</name>
    <dbReference type="NCBI Taxonomy" id="64838"/>
    <lineage>
        <taxon>Eukaryota</taxon>
        <taxon>Metazoa</taxon>
        <taxon>Ecdysozoa</taxon>
        <taxon>Arthropoda</taxon>
        <taxon>Hexapoda</taxon>
        <taxon>Insecta</taxon>
        <taxon>Pterygota</taxon>
        <taxon>Neoptera</taxon>
        <taxon>Endopterygota</taxon>
        <taxon>Hymenoptera</taxon>
        <taxon>Apocrita</taxon>
        <taxon>Ichneumonoidea</taxon>
        <taxon>Braconidae</taxon>
        <taxon>Opiinae</taxon>
        <taxon>Fopius</taxon>
    </lineage>
</organism>
<evidence type="ECO:0000256" key="5">
    <source>
        <dbReference type="PROSITE-ProRule" id="PRU00309"/>
    </source>
</evidence>
<dbReference type="InterPro" id="IPR006612">
    <property type="entry name" value="THAP_Znf"/>
</dbReference>
<proteinExistence type="predicted"/>
<dbReference type="SUPFAM" id="SSF57716">
    <property type="entry name" value="Glucocorticoid receptor-like (DNA-binding domain)"/>
    <property type="match status" value="1"/>
</dbReference>
<dbReference type="InterPro" id="IPR038441">
    <property type="entry name" value="THAP_Znf_sf"/>
</dbReference>
<dbReference type="PROSITE" id="PS50950">
    <property type="entry name" value="ZF_THAP"/>
    <property type="match status" value="1"/>
</dbReference>
<evidence type="ECO:0000313" key="9">
    <source>
        <dbReference type="RefSeq" id="XP_011297819.1"/>
    </source>
</evidence>
<reference evidence="7" key="1">
    <citation type="submission" date="2015-01" db="EMBL/GenBank/DDBJ databases">
        <title>Transcriptome Assembly of Fopius arisanus.</title>
        <authorList>
            <person name="Geib S."/>
        </authorList>
    </citation>
    <scope>NUCLEOTIDE SEQUENCE</scope>
</reference>
<evidence type="ECO:0000259" key="6">
    <source>
        <dbReference type="PROSITE" id="PS50950"/>
    </source>
</evidence>
<evidence type="ECO:0000256" key="2">
    <source>
        <dbReference type="ARBA" id="ARBA00022771"/>
    </source>
</evidence>
<keyword evidence="8" id="KW-1185">Reference proteome</keyword>
<dbReference type="KEGG" id="fas:105263349"/>
<accession>A0A9R1SVC6</accession>
<protein>
    <recommendedName>
        <fullName evidence="6">THAP-type domain-containing protein</fullName>
    </recommendedName>
</protein>
<dbReference type="GeneID" id="105263349"/>
<dbReference type="Gene3D" id="6.20.210.20">
    <property type="entry name" value="THAP domain"/>
    <property type="match status" value="1"/>
</dbReference>
<evidence type="ECO:0000313" key="8">
    <source>
        <dbReference type="Proteomes" id="UP000694866"/>
    </source>
</evidence>
<name>A0A0C9R301_9HYME</name>
<feature type="domain" description="THAP-type" evidence="6">
    <location>
        <begin position="9"/>
        <end position="96"/>
    </location>
</feature>
<gene>
    <name evidence="9" type="primary">LOC105263349</name>
    <name evidence="7" type="ORF">g.9189</name>
</gene>
<keyword evidence="2 5" id="KW-0863">Zinc-finger</keyword>
<dbReference type="EMBL" id="GBYB01002310">
    <property type="protein sequence ID" value="JAG72077.1"/>
    <property type="molecule type" value="Transcribed_RNA"/>
</dbReference>